<proteinExistence type="predicted"/>
<dbReference type="OrthoDB" id="10069766at2759"/>
<dbReference type="GO" id="GO:0005886">
    <property type="term" value="C:plasma membrane"/>
    <property type="evidence" value="ECO:0007669"/>
    <property type="project" value="TreeGrafter"/>
</dbReference>
<dbReference type="GO" id="GO:0005261">
    <property type="term" value="F:monoatomic cation channel activity"/>
    <property type="evidence" value="ECO:0007669"/>
    <property type="project" value="InterPro"/>
</dbReference>
<protein>
    <submittedName>
        <fullName evidence="3">ANF_receptor domain-containing protein</fullName>
    </submittedName>
</protein>
<dbReference type="GO" id="GO:0032224">
    <property type="term" value="P:positive regulation of synaptic transmission, cholinergic"/>
    <property type="evidence" value="ECO:0007669"/>
    <property type="project" value="TreeGrafter"/>
</dbReference>
<evidence type="ECO:0000313" key="3">
    <source>
        <dbReference type="WBParaSite" id="GPUH_0000235401-mRNA-1"/>
    </source>
</evidence>
<dbReference type="PANTHER" id="PTHR46141">
    <property type="entry name" value="SODIUM LEAK CHANNEL NON-SELECTIVE PROTEIN"/>
    <property type="match status" value="1"/>
</dbReference>
<dbReference type="Proteomes" id="UP000271098">
    <property type="component" value="Unassembled WGS sequence"/>
</dbReference>
<sequence length="114" mass="12799">MHYSQGADPSNITIADLAIPDTMCSVKGEGGYECPDNMICEKIKMTAKEEGFYGMFNNFGIVHIKFFKNVFIAVITETFAEIRVQFSEMWQKKEVAVDGGFKQVIHPCLTVAYS</sequence>
<organism evidence="3">
    <name type="scientific">Gongylonema pulchrum</name>
    <dbReference type="NCBI Taxonomy" id="637853"/>
    <lineage>
        <taxon>Eukaryota</taxon>
        <taxon>Metazoa</taxon>
        <taxon>Ecdysozoa</taxon>
        <taxon>Nematoda</taxon>
        <taxon>Chromadorea</taxon>
        <taxon>Rhabditida</taxon>
        <taxon>Spirurina</taxon>
        <taxon>Spiruromorpha</taxon>
        <taxon>Spiruroidea</taxon>
        <taxon>Gongylonematidae</taxon>
        <taxon>Gongylonema</taxon>
    </lineage>
</organism>
<name>A0A183D0V8_9BILA</name>
<dbReference type="GO" id="GO:0032230">
    <property type="term" value="P:positive regulation of synaptic transmission, GABAergic"/>
    <property type="evidence" value="ECO:0007669"/>
    <property type="project" value="TreeGrafter"/>
</dbReference>
<reference evidence="1 2" key="2">
    <citation type="submission" date="2018-11" db="EMBL/GenBank/DDBJ databases">
        <authorList>
            <consortium name="Pathogen Informatics"/>
        </authorList>
    </citation>
    <scope>NUCLEOTIDE SEQUENCE [LARGE SCALE GENOMIC DNA]</scope>
</reference>
<dbReference type="PANTHER" id="PTHR46141:SF1">
    <property type="entry name" value="SODIUM LEAK CHANNEL NALCN"/>
    <property type="match status" value="1"/>
</dbReference>
<dbReference type="EMBL" id="UYRT01003463">
    <property type="protein sequence ID" value="VDK33599.1"/>
    <property type="molecule type" value="Genomic_DNA"/>
</dbReference>
<evidence type="ECO:0000313" key="1">
    <source>
        <dbReference type="EMBL" id="VDK33599.1"/>
    </source>
</evidence>
<reference evidence="3" key="1">
    <citation type="submission" date="2016-06" db="UniProtKB">
        <authorList>
            <consortium name="WormBaseParasite"/>
        </authorList>
    </citation>
    <scope>IDENTIFICATION</scope>
</reference>
<evidence type="ECO:0000313" key="2">
    <source>
        <dbReference type="Proteomes" id="UP000271098"/>
    </source>
</evidence>
<gene>
    <name evidence="1" type="ORF">GPUH_LOCUS2350</name>
</gene>
<dbReference type="AlphaFoldDB" id="A0A183D0V8"/>
<keyword evidence="2" id="KW-1185">Reference proteome</keyword>
<dbReference type="InterPro" id="IPR028823">
    <property type="entry name" value="NALCN"/>
</dbReference>
<accession>A0A183D0V8</accession>
<dbReference type="WBParaSite" id="GPUH_0000235401-mRNA-1">
    <property type="protein sequence ID" value="GPUH_0000235401-mRNA-1"/>
    <property type="gene ID" value="GPUH_0000235401"/>
</dbReference>